<dbReference type="PANTHER" id="PTHR30231">
    <property type="entry name" value="DNA POLYMERASE III SUBUNIT EPSILON"/>
    <property type="match status" value="1"/>
</dbReference>
<dbReference type="Pfam" id="PF00929">
    <property type="entry name" value="RNase_T"/>
    <property type="match status" value="1"/>
</dbReference>
<protein>
    <submittedName>
        <fullName evidence="4">Exodeoxyribonuclease 10</fullName>
        <ecNumber evidence="4">3.1.11.-</ecNumber>
    </submittedName>
</protein>
<accession>A0A3P8IW78</accession>
<dbReference type="Pfam" id="PF20600">
    <property type="entry name" value="ExoX-like_C"/>
    <property type="match status" value="1"/>
</dbReference>
<dbReference type="GO" id="GO:0045004">
    <property type="term" value="P:DNA replication proofreading"/>
    <property type="evidence" value="ECO:0007669"/>
    <property type="project" value="TreeGrafter"/>
</dbReference>
<dbReference type="InterPro" id="IPR036397">
    <property type="entry name" value="RNaseH_sf"/>
</dbReference>
<dbReference type="GO" id="GO:0008408">
    <property type="term" value="F:3'-5' exonuclease activity"/>
    <property type="evidence" value="ECO:0007669"/>
    <property type="project" value="TreeGrafter"/>
</dbReference>
<evidence type="ECO:0000313" key="4">
    <source>
        <dbReference type="EMBL" id="VDR26399.1"/>
    </source>
</evidence>
<dbReference type="EMBL" id="LR131271">
    <property type="protein sequence ID" value="VDR26399.1"/>
    <property type="molecule type" value="Genomic_DNA"/>
</dbReference>
<dbReference type="AlphaFoldDB" id="A0A3P8IW78"/>
<evidence type="ECO:0000256" key="2">
    <source>
        <dbReference type="ARBA" id="ARBA00022839"/>
    </source>
</evidence>
<reference evidence="4 5" key="1">
    <citation type="submission" date="2018-12" db="EMBL/GenBank/DDBJ databases">
        <authorList>
            <consortium name="Pathogen Informatics"/>
        </authorList>
    </citation>
    <scope>NUCLEOTIDE SEQUENCE [LARGE SCALE GENOMIC DNA]</scope>
    <source>
        <strain evidence="4 5">NCTC13098</strain>
    </source>
</reference>
<gene>
    <name evidence="4" type="primary">exoX</name>
    <name evidence="4" type="ORF">NCTC13098_02746</name>
</gene>
<dbReference type="Proteomes" id="UP000274346">
    <property type="component" value="Chromosome"/>
</dbReference>
<dbReference type="SMART" id="SM00479">
    <property type="entry name" value="EXOIII"/>
    <property type="match status" value="1"/>
</dbReference>
<proteinExistence type="predicted"/>
<dbReference type="PANTHER" id="PTHR30231:SF37">
    <property type="entry name" value="EXODEOXYRIBONUCLEASE 10"/>
    <property type="match status" value="1"/>
</dbReference>
<dbReference type="NCBIfam" id="NF005937">
    <property type="entry name" value="PRK07983.1"/>
    <property type="match status" value="1"/>
</dbReference>
<evidence type="ECO:0000259" key="3">
    <source>
        <dbReference type="SMART" id="SM00479"/>
    </source>
</evidence>
<dbReference type="InterPro" id="IPR046768">
    <property type="entry name" value="ExoX-like_C"/>
</dbReference>
<keyword evidence="2" id="KW-0269">Exonuclease</keyword>
<keyword evidence="4" id="KW-0378">Hydrolase</keyword>
<sequence>MLRVIDTETCGLQGGIVEIASVDIVDGQITNPMSHLVRPDRPISPQAMAIHHITEEMVADQPWIEEIVPHYLGSPWYVAHNASFDRRVLPEMHGDWICTMKLARRLWPGIKYSNMGLYKSRKLNVATPAGLRHHRALYDCYITAALLLDIINVSGWSPDDMATITGRPALLTTFTFGKYRGKPVAEVAENDPGYLRWLFNNLDRMSPELRLTSSTISGTKRPP</sequence>
<dbReference type="GO" id="GO:0003676">
    <property type="term" value="F:nucleic acid binding"/>
    <property type="evidence" value="ECO:0007669"/>
    <property type="project" value="InterPro"/>
</dbReference>
<evidence type="ECO:0000256" key="1">
    <source>
        <dbReference type="ARBA" id="ARBA00022722"/>
    </source>
</evidence>
<organism evidence="4 5">
    <name type="scientific">Raoultella terrigena</name>
    <name type="common">Klebsiella terrigena</name>
    <dbReference type="NCBI Taxonomy" id="577"/>
    <lineage>
        <taxon>Bacteria</taxon>
        <taxon>Pseudomonadati</taxon>
        <taxon>Pseudomonadota</taxon>
        <taxon>Gammaproteobacteria</taxon>
        <taxon>Enterobacterales</taxon>
        <taxon>Enterobacteriaceae</taxon>
        <taxon>Klebsiella/Raoultella group</taxon>
        <taxon>Raoultella</taxon>
    </lineage>
</organism>
<dbReference type="InterPro" id="IPR012337">
    <property type="entry name" value="RNaseH-like_sf"/>
</dbReference>
<evidence type="ECO:0000313" key="5">
    <source>
        <dbReference type="Proteomes" id="UP000274346"/>
    </source>
</evidence>
<feature type="domain" description="Exonuclease" evidence="3">
    <location>
        <begin position="1"/>
        <end position="156"/>
    </location>
</feature>
<dbReference type="InterPro" id="IPR013520">
    <property type="entry name" value="Ribonucl_H"/>
</dbReference>
<keyword evidence="1" id="KW-0540">Nuclease</keyword>
<dbReference type="SUPFAM" id="SSF53098">
    <property type="entry name" value="Ribonuclease H-like"/>
    <property type="match status" value="1"/>
</dbReference>
<name>A0A3P8IW78_RAOTE</name>
<dbReference type="Gene3D" id="3.30.420.10">
    <property type="entry name" value="Ribonuclease H-like superfamily/Ribonuclease H"/>
    <property type="match status" value="1"/>
</dbReference>
<dbReference type="KEGG" id="rtg:NCTC13098_02746"/>
<dbReference type="GO" id="GO:0005829">
    <property type="term" value="C:cytosol"/>
    <property type="evidence" value="ECO:0007669"/>
    <property type="project" value="TreeGrafter"/>
</dbReference>
<dbReference type="EC" id="3.1.11.-" evidence="4"/>
<dbReference type="CDD" id="cd06127">
    <property type="entry name" value="DEDDh"/>
    <property type="match status" value="1"/>
</dbReference>